<dbReference type="SUPFAM" id="SSF54909">
    <property type="entry name" value="Dimeric alpha+beta barrel"/>
    <property type="match status" value="1"/>
</dbReference>
<sequence>MDEIDRKLLAILQQDATLSIAQMADRVGLSATPCWKRVQKLEAAGVITRRVALVAPEKVGVGLSVFVAVEAGDHTPDWLERFAQAVEAMPEVMGAYRMAGEVDYMLHVSVADMAEFDQFYKRLIGTVPMRNVTSRFAMERIKHTTAFPLNRAAFRDRGQPTEGAEE</sequence>
<dbReference type="CDD" id="cd00090">
    <property type="entry name" value="HTH_ARSR"/>
    <property type="match status" value="1"/>
</dbReference>
<dbReference type="Pfam" id="PF01037">
    <property type="entry name" value="AsnC_trans_reg"/>
    <property type="match status" value="1"/>
</dbReference>
<dbReference type="SMART" id="SM00344">
    <property type="entry name" value="HTH_ASNC"/>
    <property type="match status" value="1"/>
</dbReference>
<dbReference type="PROSITE" id="PS50956">
    <property type="entry name" value="HTH_ASNC_2"/>
    <property type="match status" value="1"/>
</dbReference>
<keyword evidence="2" id="KW-0238">DNA-binding</keyword>
<dbReference type="PANTHER" id="PTHR30154:SF17">
    <property type="entry name" value="DNA-BINDING TRANSCRIPTIONAL ACTIVATOR DECR"/>
    <property type="match status" value="1"/>
</dbReference>
<reference evidence="6" key="3">
    <citation type="submission" date="2023-09" db="EMBL/GenBank/DDBJ databases">
        <authorList>
            <person name="Schober I."/>
            <person name="Bunk B."/>
        </authorList>
    </citation>
    <scope>NUCLEOTIDE SEQUENCE</scope>
    <source>
        <strain evidence="6">DSM 103800</strain>
    </source>
</reference>
<reference evidence="6 8" key="2">
    <citation type="journal article" date="2019" name="Microb. Pathog.">
        <title>Comparison of VITEK 2, MALDI-TOF MS, 16S rRNA gene sequencing, and whole-genome sequencing for identification of Roseomonas mucosa.</title>
        <authorList>
            <person name="Rudolph W.W."/>
            <person name="Gunzer F."/>
            <person name="Trauth M."/>
            <person name="Bunk B."/>
            <person name="Bigge R."/>
            <person name="Schrottner P."/>
        </authorList>
    </citation>
    <scope>NUCLEOTIDE SEQUENCE [LARGE SCALE GENOMIC DNA]</scope>
    <source>
        <strain evidence="6 8">DSM 103800</strain>
    </source>
</reference>
<keyword evidence="3" id="KW-0804">Transcription</keyword>
<dbReference type="SUPFAM" id="SSF46785">
    <property type="entry name" value="Winged helix' DNA-binding domain"/>
    <property type="match status" value="1"/>
</dbReference>
<dbReference type="Proteomes" id="UP000185494">
    <property type="component" value="Chromosome 1"/>
</dbReference>
<organism evidence="5 7">
    <name type="scientific">Roseomonas gilardii</name>
    <dbReference type="NCBI Taxonomy" id="257708"/>
    <lineage>
        <taxon>Bacteria</taxon>
        <taxon>Pseudomonadati</taxon>
        <taxon>Pseudomonadota</taxon>
        <taxon>Alphaproteobacteria</taxon>
        <taxon>Acetobacterales</taxon>
        <taxon>Roseomonadaceae</taxon>
        <taxon>Roseomonas</taxon>
    </lineage>
</organism>
<dbReference type="Pfam" id="PF13412">
    <property type="entry name" value="HTH_24"/>
    <property type="match status" value="1"/>
</dbReference>
<dbReference type="eggNOG" id="COG1522">
    <property type="taxonomic scope" value="Bacteria"/>
</dbReference>
<evidence type="ECO:0000259" key="4">
    <source>
        <dbReference type="PROSITE" id="PS50956"/>
    </source>
</evidence>
<dbReference type="GO" id="GO:0043565">
    <property type="term" value="F:sequence-specific DNA binding"/>
    <property type="evidence" value="ECO:0007669"/>
    <property type="project" value="InterPro"/>
</dbReference>
<dbReference type="PRINTS" id="PR00033">
    <property type="entry name" value="HTHASNC"/>
</dbReference>
<dbReference type="InterPro" id="IPR036388">
    <property type="entry name" value="WH-like_DNA-bd_sf"/>
</dbReference>
<dbReference type="GO" id="GO:0043200">
    <property type="term" value="P:response to amino acid"/>
    <property type="evidence" value="ECO:0007669"/>
    <property type="project" value="TreeGrafter"/>
</dbReference>
<dbReference type="InterPro" id="IPR019887">
    <property type="entry name" value="Tscrpt_reg_AsnC/Lrp_C"/>
</dbReference>
<dbReference type="EMBL" id="JAVVDO010000018">
    <property type="protein sequence ID" value="MDT8331819.1"/>
    <property type="molecule type" value="Genomic_DNA"/>
</dbReference>
<dbReference type="InterPro" id="IPR019885">
    <property type="entry name" value="Tscrpt_reg_HTH_AsnC-type_CS"/>
</dbReference>
<evidence type="ECO:0000313" key="6">
    <source>
        <dbReference type="EMBL" id="MDT8331819.1"/>
    </source>
</evidence>
<dbReference type="InterPro" id="IPR011991">
    <property type="entry name" value="ArsR-like_HTH"/>
</dbReference>
<dbReference type="GO" id="GO:0006355">
    <property type="term" value="P:regulation of DNA-templated transcription"/>
    <property type="evidence" value="ECO:0007669"/>
    <property type="project" value="UniProtKB-ARBA"/>
</dbReference>
<reference evidence="5 7" key="1">
    <citation type="submission" date="2016-05" db="EMBL/GenBank/DDBJ databases">
        <title>Complete Genome and Methylome Analysis of Psychrotrophic Bacterial Isolates from Antarctic Lake Untersee.</title>
        <authorList>
            <person name="Fomenkov A."/>
            <person name="Akimov V.N."/>
            <person name="Vasilyeva L.V."/>
            <person name="Andersen D."/>
            <person name="Vincze T."/>
            <person name="Roberts R.J."/>
        </authorList>
    </citation>
    <scope>NUCLEOTIDE SEQUENCE [LARGE SCALE GENOMIC DNA]</scope>
    <source>
        <strain evidence="5 7">U14-5</strain>
    </source>
</reference>
<dbReference type="Gene3D" id="1.10.10.10">
    <property type="entry name" value="Winged helix-like DNA-binding domain superfamily/Winged helix DNA-binding domain"/>
    <property type="match status" value="1"/>
</dbReference>
<keyword evidence="1" id="KW-0805">Transcription regulation</keyword>
<dbReference type="PROSITE" id="PS00519">
    <property type="entry name" value="HTH_ASNC_1"/>
    <property type="match status" value="1"/>
</dbReference>
<feature type="domain" description="HTH asnC-type" evidence="4">
    <location>
        <begin position="1"/>
        <end position="62"/>
    </location>
</feature>
<dbReference type="AlphaFoldDB" id="A0A1L7AGZ4"/>
<evidence type="ECO:0000313" key="5">
    <source>
        <dbReference type="EMBL" id="APT58058.1"/>
    </source>
</evidence>
<gene>
    <name evidence="5" type="ORF">RGI145_13965</name>
    <name evidence="6" type="ORF">RQ831_12210</name>
</gene>
<name>A0A1L7AGZ4_9PROT</name>
<protein>
    <submittedName>
        <fullName evidence="5 6">Transcriptional regulator</fullName>
    </submittedName>
</protein>
<evidence type="ECO:0000313" key="8">
    <source>
        <dbReference type="Proteomes" id="UP001258945"/>
    </source>
</evidence>
<dbReference type="PANTHER" id="PTHR30154">
    <property type="entry name" value="LEUCINE-RESPONSIVE REGULATORY PROTEIN"/>
    <property type="match status" value="1"/>
</dbReference>
<proteinExistence type="predicted"/>
<dbReference type="InterPro" id="IPR011008">
    <property type="entry name" value="Dimeric_a/b-barrel"/>
</dbReference>
<dbReference type="Gene3D" id="3.30.70.920">
    <property type="match status" value="1"/>
</dbReference>
<keyword evidence="8" id="KW-1185">Reference proteome</keyword>
<evidence type="ECO:0000313" key="7">
    <source>
        <dbReference type="Proteomes" id="UP000185494"/>
    </source>
</evidence>
<dbReference type="RefSeq" id="WP_075798838.1">
    <property type="nucleotide sequence ID" value="NZ_CP015583.1"/>
</dbReference>
<evidence type="ECO:0000256" key="3">
    <source>
        <dbReference type="ARBA" id="ARBA00023163"/>
    </source>
</evidence>
<dbReference type="InterPro" id="IPR000485">
    <property type="entry name" value="AsnC-type_HTH_dom"/>
</dbReference>
<evidence type="ECO:0000256" key="2">
    <source>
        <dbReference type="ARBA" id="ARBA00023125"/>
    </source>
</evidence>
<dbReference type="Proteomes" id="UP001258945">
    <property type="component" value="Unassembled WGS sequence"/>
</dbReference>
<dbReference type="KEGG" id="rgi:RGI145_13965"/>
<dbReference type="InterPro" id="IPR019888">
    <property type="entry name" value="Tscrpt_reg_AsnC-like"/>
</dbReference>
<accession>A0A1L7AGZ4</accession>
<dbReference type="GO" id="GO:0005829">
    <property type="term" value="C:cytosol"/>
    <property type="evidence" value="ECO:0007669"/>
    <property type="project" value="TreeGrafter"/>
</dbReference>
<evidence type="ECO:0000256" key="1">
    <source>
        <dbReference type="ARBA" id="ARBA00023015"/>
    </source>
</evidence>
<dbReference type="EMBL" id="CP015583">
    <property type="protein sequence ID" value="APT58058.1"/>
    <property type="molecule type" value="Genomic_DNA"/>
</dbReference>
<dbReference type="InterPro" id="IPR036390">
    <property type="entry name" value="WH_DNA-bd_sf"/>
</dbReference>